<evidence type="ECO:0000313" key="7">
    <source>
        <dbReference type="EMBL" id="GGZ17277.1"/>
    </source>
</evidence>
<dbReference type="GO" id="GO:0016491">
    <property type="term" value="F:oxidoreductase activity"/>
    <property type="evidence" value="ECO:0007669"/>
    <property type="project" value="UniProtKB-KW"/>
</dbReference>
<name>A0A918PNJ9_9SPHN</name>
<dbReference type="PANTHER" id="PTHR43673:SF2">
    <property type="entry name" value="NITROREDUCTASE"/>
    <property type="match status" value="1"/>
</dbReference>
<dbReference type="CDD" id="cd02136">
    <property type="entry name" value="PnbA_NfnB-like"/>
    <property type="match status" value="1"/>
</dbReference>
<reference evidence="7" key="2">
    <citation type="submission" date="2020-09" db="EMBL/GenBank/DDBJ databases">
        <authorList>
            <person name="Sun Q."/>
            <person name="Kim S."/>
        </authorList>
    </citation>
    <scope>NUCLEOTIDE SEQUENCE</scope>
    <source>
        <strain evidence="7">KCTC 32255</strain>
    </source>
</reference>
<comment type="similarity">
    <text evidence="2">Belongs to the nitroreductase family.</text>
</comment>
<evidence type="ECO:0000256" key="1">
    <source>
        <dbReference type="ARBA" id="ARBA00001917"/>
    </source>
</evidence>
<dbReference type="SUPFAM" id="SSF55469">
    <property type="entry name" value="FMN-dependent nitroreductase-like"/>
    <property type="match status" value="1"/>
</dbReference>
<protein>
    <submittedName>
        <fullName evidence="7">Nitroreductase NfnB</fullName>
    </submittedName>
</protein>
<evidence type="ECO:0000313" key="8">
    <source>
        <dbReference type="Proteomes" id="UP000648075"/>
    </source>
</evidence>
<dbReference type="AlphaFoldDB" id="A0A918PNJ9"/>
<keyword evidence="4" id="KW-0288">FMN</keyword>
<keyword evidence="5" id="KW-0560">Oxidoreductase</keyword>
<dbReference type="Proteomes" id="UP000648075">
    <property type="component" value="Unassembled WGS sequence"/>
</dbReference>
<evidence type="ECO:0000256" key="3">
    <source>
        <dbReference type="ARBA" id="ARBA00022630"/>
    </source>
</evidence>
<keyword evidence="3" id="KW-0285">Flavoprotein</keyword>
<organism evidence="7 8">
    <name type="scientific">Novosphingobium colocasiae</name>
    <dbReference type="NCBI Taxonomy" id="1256513"/>
    <lineage>
        <taxon>Bacteria</taxon>
        <taxon>Pseudomonadati</taxon>
        <taxon>Pseudomonadota</taxon>
        <taxon>Alphaproteobacteria</taxon>
        <taxon>Sphingomonadales</taxon>
        <taxon>Sphingomonadaceae</taxon>
        <taxon>Novosphingobium</taxon>
    </lineage>
</organism>
<evidence type="ECO:0000256" key="5">
    <source>
        <dbReference type="ARBA" id="ARBA00023002"/>
    </source>
</evidence>
<dbReference type="Gene3D" id="3.40.109.10">
    <property type="entry name" value="NADH Oxidase"/>
    <property type="match status" value="1"/>
</dbReference>
<reference evidence="7" key="1">
    <citation type="journal article" date="2014" name="Int. J. Syst. Evol. Microbiol.">
        <title>Complete genome sequence of Corynebacterium casei LMG S-19264T (=DSM 44701T), isolated from a smear-ripened cheese.</title>
        <authorList>
            <consortium name="US DOE Joint Genome Institute (JGI-PGF)"/>
            <person name="Walter F."/>
            <person name="Albersmeier A."/>
            <person name="Kalinowski J."/>
            <person name="Ruckert C."/>
        </authorList>
    </citation>
    <scope>NUCLEOTIDE SEQUENCE</scope>
    <source>
        <strain evidence="7">KCTC 32255</strain>
    </source>
</reference>
<feature type="domain" description="Nitroreductase" evidence="6">
    <location>
        <begin position="17"/>
        <end position="205"/>
    </location>
</feature>
<dbReference type="InterPro" id="IPR000415">
    <property type="entry name" value="Nitroreductase-like"/>
</dbReference>
<dbReference type="InterPro" id="IPR029479">
    <property type="entry name" value="Nitroreductase"/>
</dbReference>
<sequence length="231" mass="25199">MTGGIKVPNSKSFDVVVRERRSVRRFLSRPVPDGLLRTVVEQAQLAPSNCNTQPWQVHIASGAVRDRLSQALLAADEAGENSRDFSFSTADYPAVPHQRAKDQGAEYYKAIGVAREATEDRLIATKRNLDFFGAPHVAFLFMPSVGDNVRVAGDIGMYGQTFLLSLVANGLGGIPQTMLGFYADTIRSVLGVDESLKLLFGISFGFVDESAAESRYRIGKEPIENSVTFHG</sequence>
<dbReference type="Pfam" id="PF00881">
    <property type="entry name" value="Nitroreductase"/>
    <property type="match status" value="1"/>
</dbReference>
<dbReference type="RefSeq" id="WP_189622557.1">
    <property type="nucleotide sequence ID" value="NZ_BMZA01000034.1"/>
</dbReference>
<comment type="caution">
    <text evidence="7">The sequence shown here is derived from an EMBL/GenBank/DDBJ whole genome shotgun (WGS) entry which is preliminary data.</text>
</comment>
<evidence type="ECO:0000256" key="2">
    <source>
        <dbReference type="ARBA" id="ARBA00007118"/>
    </source>
</evidence>
<evidence type="ECO:0000259" key="6">
    <source>
        <dbReference type="Pfam" id="PF00881"/>
    </source>
</evidence>
<keyword evidence="8" id="KW-1185">Reference proteome</keyword>
<accession>A0A918PNJ9</accession>
<gene>
    <name evidence="7" type="primary">nfnB</name>
    <name evidence="7" type="ORF">GCM10011614_34770</name>
</gene>
<dbReference type="PANTHER" id="PTHR43673">
    <property type="entry name" value="NAD(P)H NITROREDUCTASE YDGI-RELATED"/>
    <property type="match status" value="1"/>
</dbReference>
<dbReference type="EMBL" id="BMZA01000034">
    <property type="protein sequence ID" value="GGZ17277.1"/>
    <property type="molecule type" value="Genomic_DNA"/>
</dbReference>
<proteinExistence type="inferred from homology"/>
<evidence type="ECO:0000256" key="4">
    <source>
        <dbReference type="ARBA" id="ARBA00022643"/>
    </source>
</evidence>
<comment type="cofactor">
    <cofactor evidence="1">
        <name>FMN</name>
        <dbReference type="ChEBI" id="CHEBI:58210"/>
    </cofactor>
</comment>